<name>A0A7S0FVW0_9DINO</name>
<sequence length="210" mass="22670">MSAPPRWEVIGGGDKGGVLVRTGKELSSEQLLERLATGSLVEELAVAGDRLHFKKLQGDGPDTGWVSIRLKDKELLRREGAVQRAPACRDGPEMIEQQCWAVVGRGTNDVVQQLLEHLQSHGRTAVHVDPYGASGSEVPKSLADLPPDTAIDVVDLCANPNFGQKVIEDCRALGISNVFIQPGASSPEIEARCKEGKISFHNGCVLREML</sequence>
<evidence type="ECO:0000313" key="2">
    <source>
        <dbReference type="EMBL" id="CAD8385714.1"/>
    </source>
</evidence>
<dbReference type="SUPFAM" id="SSF51735">
    <property type="entry name" value="NAD(P)-binding Rossmann-fold domains"/>
    <property type="match status" value="1"/>
</dbReference>
<feature type="domain" description="CoA-binding" evidence="1">
    <location>
        <begin position="100"/>
        <end position="208"/>
    </location>
</feature>
<dbReference type="InterPro" id="IPR036291">
    <property type="entry name" value="NAD(P)-bd_dom_sf"/>
</dbReference>
<protein>
    <recommendedName>
        <fullName evidence="1">CoA-binding domain-containing protein</fullName>
    </recommendedName>
</protein>
<gene>
    <name evidence="2" type="ORF">PBAH0796_LOCUS29402</name>
</gene>
<dbReference type="AlphaFoldDB" id="A0A7S0FVW0"/>
<proteinExistence type="predicted"/>
<organism evidence="2">
    <name type="scientific">Pyrodinium bahamense</name>
    <dbReference type="NCBI Taxonomy" id="73915"/>
    <lineage>
        <taxon>Eukaryota</taxon>
        <taxon>Sar</taxon>
        <taxon>Alveolata</taxon>
        <taxon>Dinophyceae</taxon>
        <taxon>Gonyaulacales</taxon>
        <taxon>Pyrocystaceae</taxon>
        <taxon>Pyrodinium</taxon>
    </lineage>
</organism>
<dbReference type="Pfam" id="PF13380">
    <property type="entry name" value="CoA_binding_2"/>
    <property type="match status" value="1"/>
</dbReference>
<accession>A0A7S0FVW0</accession>
<evidence type="ECO:0000259" key="1">
    <source>
        <dbReference type="Pfam" id="PF13380"/>
    </source>
</evidence>
<dbReference type="EMBL" id="HBEG01048273">
    <property type="protein sequence ID" value="CAD8385714.1"/>
    <property type="molecule type" value="Transcribed_RNA"/>
</dbReference>
<reference evidence="2" key="1">
    <citation type="submission" date="2021-01" db="EMBL/GenBank/DDBJ databases">
        <authorList>
            <person name="Corre E."/>
            <person name="Pelletier E."/>
            <person name="Niang G."/>
            <person name="Scheremetjew M."/>
            <person name="Finn R."/>
            <person name="Kale V."/>
            <person name="Holt S."/>
            <person name="Cochrane G."/>
            <person name="Meng A."/>
            <person name="Brown T."/>
            <person name="Cohen L."/>
        </authorList>
    </citation>
    <scope>NUCLEOTIDE SEQUENCE</scope>
    <source>
        <strain evidence="2">Pbaha01</strain>
    </source>
</reference>
<dbReference type="InterPro" id="IPR003781">
    <property type="entry name" value="CoA-bd"/>
</dbReference>
<dbReference type="Gene3D" id="3.40.50.720">
    <property type="entry name" value="NAD(P)-binding Rossmann-like Domain"/>
    <property type="match status" value="1"/>
</dbReference>